<evidence type="ECO:0000313" key="3">
    <source>
        <dbReference type="Proteomes" id="UP000266113"/>
    </source>
</evidence>
<dbReference type="InterPro" id="IPR017896">
    <property type="entry name" value="4Fe4S_Fe-S-bd"/>
</dbReference>
<gene>
    <name evidence="2" type="ORF">SMC1_06210</name>
</gene>
<protein>
    <submittedName>
        <fullName evidence="2">4Fe-4S dicluster domain-containing protein</fullName>
    </submittedName>
</protein>
<keyword evidence="3" id="KW-1185">Reference proteome</keyword>
<comment type="caution">
    <text evidence="2">The sequence shown here is derived from an EMBL/GenBank/DDBJ whole genome shotgun (WGS) entry which is preliminary data.</text>
</comment>
<dbReference type="OrthoDB" id="9803397at2"/>
<sequence>MYACTRQCPVQAITGEVKKTHVIDVDKCIKCGSCYEVCRFGAILKE</sequence>
<dbReference type="Proteomes" id="UP000266113">
    <property type="component" value="Unassembled WGS sequence"/>
</dbReference>
<proteinExistence type="predicted"/>
<evidence type="ECO:0000259" key="1">
    <source>
        <dbReference type="PROSITE" id="PS51379"/>
    </source>
</evidence>
<dbReference type="PROSITE" id="PS51379">
    <property type="entry name" value="4FE4S_FER_2"/>
    <property type="match status" value="1"/>
</dbReference>
<dbReference type="Gene3D" id="3.30.70.20">
    <property type="match status" value="1"/>
</dbReference>
<dbReference type="EMBL" id="QXIY01000027">
    <property type="protein sequence ID" value="RIE16564.1"/>
    <property type="molecule type" value="Genomic_DNA"/>
</dbReference>
<reference evidence="2 3" key="1">
    <citation type="submission" date="2018-09" db="EMBL/GenBank/DDBJ databases">
        <title>Discovery and Ecogenomic Context for Candidatus Cryosericales, a Global Caldiserica Order Active in Thawing Permafrost.</title>
        <authorList>
            <person name="Martinez M.A."/>
            <person name="Woodcroft B.J."/>
            <person name="Ignacio Espinoza J.C."/>
            <person name="Zayed A."/>
            <person name="Singleton C.M."/>
            <person name="Boyd J."/>
            <person name="Li Y.-F."/>
            <person name="Purvine S."/>
            <person name="Maughan H."/>
            <person name="Hodgkins S.B."/>
            <person name="Anderson D."/>
            <person name="Sederholm M."/>
            <person name="Temperton B."/>
            <person name="Saleska S.R."/>
            <person name="Tyson G.W."/>
            <person name="Rich V.I."/>
        </authorList>
    </citation>
    <scope>NUCLEOTIDE SEQUENCE [LARGE SCALE GENOMIC DNA]</scope>
    <source>
        <strain evidence="2 3">SMC1</strain>
    </source>
</reference>
<feature type="domain" description="4Fe-4S ferredoxin-type" evidence="1">
    <location>
        <begin position="19"/>
        <end position="46"/>
    </location>
</feature>
<dbReference type="SUPFAM" id="SSF54862">
    <property type="entry name" value="4Fe-4S ferredoxins"/>
    <property type="match status" value="1"/>
</dbReference>
<name>A0A398DZ09_9BACT</name>
<accession>A0A398DZ09</accession>
<dbReference type="AlphaFoldDB" id="A0A398DZ09"/>
<dbReference type="Pfam" id="PF00037">
    <property type="entry name" value="Fer4"/>
    <property type="match status" value="1"/>
</dbReference>
<evidence type="ECO:0000313" key="2">
    <source>
        <dbReference type="EMBL" id="RIE16564.1"/>
    </source>
</evidence>
<organism evidence="2 3">
    <name type="scientific">Candidatus Cryosericum septentrionale</name>
    <dbReference type="NCBI Taxonomy" id="2290913"/>
    <lineage>
        <taxon>Bacteria</taxon>
        <taxon>Pseudomonadati</taxon>
        <taxon>Caldisericota/Cryosericota group</taxon>
        <taxon>Candidatus Cryosericota</taxon>
        <taxon>Candidatus Cryosericia</taxon>
        <taxon>Candidatus Cryosericales</taxon>
        <taxon>Candidatus Cryosericaceae</taxon>
        <taxon>Candidatus Cryosericum</taxon>
    </lineage>
</organism>